<dbReference type="STRING" id="240015.ACP_2439"/>
<accession>C1F1D3</accession>
<dbReference type="Proteomes" id="UP000002207">
    <property type="component" value="Chromosome"/>
</dbReference>
<reference evidence="3 4" key="1">
    <citation type="journal article" date="2009" name="Appl. Environ. Microbiol.">
        <title>Three genomes from the phylum Acidobacteria provide insight into the lifestyles of these microorganisms in soils.</title>
        <authorList>
            <person name="Ward N.L."/>
            <person name="Challacombe J.F."/>
            <person name="Janssen P.H."/>
            <person name="Henrissat B."/>
            <person name="Coutinho P.M."/>
            <person name="Wu M."/>
            <person name="Xie G."/>
            <person name="Haft D.H."/>
            <person name="Sait M."/>
            <person name="Badger J."/>
            <person name="Barabote R.D."/>
            <person name="Bradley B."/>
            <person name="Brettin T.S."/>
            <person name="Brinkac L.M."/>
            <person name="Bruce D."/>
            <person name="Creasy T."/>
            <person name="Daugherty S.C."/>
            <person name="Davidsen T.M."/>
            <person name="DeBoy R.T."/>
            <person name="Detter J.C."/>
            <person name="Dodson R.J."/>
            <person name="Durkin A.S."/>
            <person name="Ganapathy A."/>
            <person name="Gwinn-Giglio M."/>
            <person name="Han C.S."/>
            <person name="Khouri H."/>
            <person name="Kiss H."/>
            <person name="Kothari S.P."/>
            <person name="Madupu R."/>
            <person name="Nelson K.E."/>
            <person name="Nelson W.C."/>
            <person name="Paulsen I."/>
            <person name="Penn K."/>
            <person name="Ren Q."/>
            <person name="Rosovitz M.J."/>
            <person name="Selengut J.D."/>
            <person name="Shrivastava S."/>
            <person name="Sullivan S.A."/>
            <person name="Tapia R."/>
            <person name="Thompson L.S."/>
            <person name="Watkins K.L."/>
            <person name="Yang Q."/>
            <person name="Yu C."/>
            <person name="Zafar N."/>
            <person name="Zhou L."/>
            <person name="Kuske C.R."/>
        </authorList>
    </citation>
    <scope>NUCLEOTIDE SEQUENCE [LARGE SCALE GENOMIC DNA]</scope>
    <source>
        <strain evidence="4">ATCC 51196 / DSM 11244 / BCRC 80197 / JCM 7670 / NBRC 15755 / NCIMB 13165 / 161</strain>
    </source>
</reference>
<feature type="transmembrane region" description="Helical" evidence="2">
    <location>
        <begin position="35"/>
        <end position="68"/>
    </location>
</feature>
<dbReference type="Gene3D" id="1.10.287.70">
    <property type="match status" value="1"/>
</dbReference>
<keyword evidence="2" id="KW-1133">Transmembrane helix</keyword>
<dbReference type="KEGG" id="aca:ACP_2439"/>
<feature type="transmembrane region" description="Helical" evidence="2">
    <location>
        <begin position="207"/>
        <end position="226"/>
    </location>
</feature>
<feature type="transmembrane region" description="Helical" evidence="2">
    <location>
        <begin position="238"/>
        <end position="258"/>
    </location>
</feature>
<dbReference type="eggNOG" id="ENOG502Z87X">
    <property type="taxonomic scope" value="Bacteria"/>
</dbReference>
<keyword evidence="4" id="KW-1185">Reference proteome</keyword>
<dbReference type="HOGENOM" id="CLU_938839_0_0_0"/>
<keyword evidence="2" id="KW-0812">Transmembrane</keyword>
<name>C1F1D3_ACIC5</name>
<sequence>MSEITKHTDIAQHPAGPEHGESIHLPAGTSWPIVLAFGCTMLLGGILLGAYISLLGAVLVVFGCVGWFRQLFPHEHAEHIPVVVQPIHVETVRKKIDRYVLPGNLPADAEPPVSTPIMAGLKGGIAGGIAMVIPALIYGVVAHHSIWYPINLLGGAGLTGMGSLSTASLNAFHPATFIIAIVIHITTSLLVGLLYGALLPLLPRHPIVLGGIVTPLLWTGLLHSSLGLINPTFDVRISWPWFVVSQIAFGLVAGWIVSRDESYRRVQKLPFAMRAGLEIPGIMHESDKNGNGEGSH</sequence>
<evidence type="ECO:0000256" key="1">
    <source>
        <dbReference type="SAM" id="MobiDB-lite"/>
    </source>
</evidence>
<dbReference type="RefSeq" id="WP_015897523.1">
    <property type="nucleotide sequence ID" value="NC_012483.1"/>
</dbReference>
<gene>
    <name evidence="3" type="ordered locus">ACP_2439</name>
</gene>
<feature type="region of interest" description="Disordered" evidence="1">
    <location>
        <begin position="1"/>
        <end position="21"/>
    </location>
</feature>
<proteinExistence type="predicted"/>
<dbReference type="EMBL" id="CP001472">
    <property type="protein sequence ID" value="ACO33842.1"/>
    <property type="molecule type" value="Genomic_DNA"/>
</dbReference>
<feature type="transmembrane region" description="Helical" evidence="2">
    <location>
        <begin position="125"/>
        <end position="150"/>
    </location>
</feature>
<evidence type="ECO:0000313" key="3">
    <source>
        <dbReference type="EMBL" id="ACO33842.1"/>
    </source>
</evidence>
<organism evidence="3 4">
    <name type="scientific">Acidobacterium capsulatum (strain ATCC 51196 / DSM 11244 / BCRC 80197 / JCM 7670 / NBRC 15755 / NCIMB 13165 / 161)</name>
    <dbReference type="NCBI Taxonomy" id="240015"/>
    <lineage>
        <taxon>Bacteria</taxon>
        <taxon>Pseudomonadati</taxon>
        <taxon>Acidobacteriota</taxon>
        <taxon>Terriglobia</taxon>
        <taxon>Terriglobales</taxon>
        <taxon>Acidobacteriaceae</taxon>
        <taxon>Acidobacterium</taxon>
    </lineage>
</organism>
<evidence type="ECO:0000256" key="2">
    <source>
        <dbReference type="SAM" id="Phobius"/>
    </source>
</evidence>
<keyword evidence="2" id="KW-0472">Membrane</keyword>
<evidence type="ECO:0000313" key="4">
    <source>
        <dbReference type="Proteomes" id="UP000002207"/>
    </source>
</evidence>
<protein>
    <submittedName>
        <fullName evidence="3">Putative membrane protein</fullName>
    </submittedName>
</protein>
<dbReference type="AlphaFoldDB" id="C1F1D3"/>
<dbReference type="InParanoid" id="C1F1D3"/>
<feature type="transmembrane region" description="Helical" evidence="2">
    <location>
        <begin position="170"/>
        <end position="195"/>
    </location>
</feature>